<accession>A0A8J3BS16</accession>
<comment type="caution">
    <text evidence="2">The sequence shown here is derived from an EMBL/GenBank/DDBJ whole genome shotgun (WGS) entry which is preliminary data.</text>
</comment>
<keyword evidence="1" id="KW-0812">Transmembrane</keyword>
<keyword evidence="1" id="KW-1133">Transmembrane helix</keyword>
<proteinExistence type="predicted"/>
<evidence type="ECO:0000313" key="3">
    <source>
        <dbReference type="Proteomes" id="UP000612329"/>
    </source>
</evidence>
<evidence type="ECO:0000256" key="1">
    <source>
        <dbReference type="SAM" id="Phobius"/>
    </source>
</evidence>
<evidence type="ECO:0008006" key="4">
    <source>
        <dbReference type="Google" id="ProtNLM"/>
    </source>
</evidence>
<dbReference type="Proteomes" id="UP000612329">
    <property type="component" value="Unassembled WGS sequence"/>
</dbReference>
<gene>
    <name evidence="2" type="ORF">GCM10007962_29110</name>
</gene>
<keyword evidence="1" id="KW-0472">Membrane</keyword>
<evidence type="ECO:0000313" key="2">
    <source>
        <dbReference type="EMBL" id="GGK32970.1"/>
    </source>
</evidence>
<dbReference type="AlphaFoldDB" id="A0A8J3BS16"/>
<protein>
    <recommendedName>
        <fullName evidence="4">MotA/TolQ/ExbB proton channel domain-containing protein</fullName>
    </recommendedName>
</protein>
<name>A0A8J3BS16_9FLAO</name>
<feature type="transmembrane region" description="Helical" evidence="1">
    <location>
        <begin position="16"/>
        <end position="35"/>
    </location>
</feature>
<feature type="transmembrane region" description="Helical" evidence="1">
    <location>
        <begin position="90"/>
        <end position="111"/>
    </location>
</feature>
<reference evidence="2" key="1">
    <citation type="journal article" date="2014" name="Int. J. Syst. Evol. Microbiol.">
        <title>Complete genome sequence of Corynebacterium casei LMG S-19264T (=DSM 44701T), isolated from a smear-ripened cheese.</title>
        <authorList>
            <consortium name="US DOE Joint Genome Institute (JGI-PGF)"/>
            <person name="Walter F."/>
            <person name="Albersmeier A."/>
            <person name="Kalinowski J."/>
            <person name="Ruckert C."/>
        </authorList>
    </citation>
    <scope>NUCLEOTIDE SEQUENCE</scope>
    <source>
        <strain evidence="2">JCM 12862</strain>
    </source>
</reference>
<reference evidence="2" key="2">
    <citation type="submission" date="2020-09" db="EMBL/GenBank/DDBJ databases">
        <authorList>
            <person name="Sun Q."/>
            <person name="Ohkuma M."/>
        </authorList>
    </citation>
    <scope>NUCLEOTIDE SEQUENCE</scope>
    <source>
        <strain evidence="2">JCM 12862</strain>
    </source>
</reference>
<sequence>MRMPFIEFITNGDLKFIIVFIIFSSVSICHFIKKLKAKNNLEAQKLVNYHNSRIDTAAFWILICSVLSLLLGLLHSFYFIGKSGGIAPNLMFQGISYTLITPVLGIGLFMISKILKGLFNPKMNNA</sequence>
<feature type="transmembrane region" description="Helical" evidence="1">
    <location>
        <begin position="56"/>
        <end position="78"/>
    </location>
</feature>
<organism evidence="2 3">
    <name type="scientific">Yeosuana aromativorans</name>
    <dbReference type="NCBI Taxonomy" id="288019"/>
    <lineage>
        <taxon>Bacteria</taxon>
        <taxon>Pseudomonadati</taxon>
        <taxon>Bacteroidota</taxon>
        <taxon>Flavobacteriia</taxon>
        <taxon>Flavobacteriales</taxon>
        <taxon>Flavobacteriaceae</taxon>
        <taxon>Yeosuana</taxon>
    </lineage>
</organism>
<keyword evidence="3" id="KW-1185">Reference proteome</keyword>
<dbReference type="RefSeq" id="WP_188654483.1">
    <property type="nucleotide sequence ID" value="NZ_BMNR01000008.1"/>
</dbReference>
<dbReference type="EMBL" id="BMNR01000008">
    <property type="protein sequence ID" value="GGK32970.1"/>
    <property type="molecule type" value="Genomic_DNA"/>
</dbReference>